<dbReference type="Gene3D" id="2.30.110.10">
    <property type="entry name" value="Electron Transport, Fmn-binding Protein, Chain A"/>
    <property type="match status" value="1"/>
</dbReference>
<dbReference type="GO" id="GO:0016627">
    <property type="term" value="F:oxidoreductase activity, acting on the CH-CH group of donors"/>
    <property type="evidence" value="ECO:0007669"/>
    <property type="project" value="TreeGrafter"/>
</dbReference>
<protein>
    <submittedName>
        <fullName evidence="3">Pyridoxamine 5'-phosphate oxidase</fullName>
    </submittedName>
</protein>
<dbReference type="EMBL" id="FUYG01000005">
    <property type="protein sequence ID" value="SKA96442.1"/>
    <property type="molecule type" value="Genomic_DNA"/>
</dbReference>
<dbReference type="InterPro" id="IPR052019">
    <property type="entry name" value="F420H2_bilvrd_red/Heme_oxyg"/>
</dbReference>
<evidence type="ECO:0000313" key="3">
    <source>
        <dbReference type="EMBL" id="SKA96442.1"/>
    </source>
</evidence>
<dbReference type="Pfam" id="PF01243">
    <property type="entry name" value="PNPOx_N"/>
    <property type="match status" value="1"/>
</dbReference>
<dbReference type="GO" id="GO:0070967">
    <property type="term" value="F:coenzyme F420 binding"/>
    <property type="evidence" value="ECO:0007669"/>
    <property type="project" value="TreeGrafter"/>
</dbReference>
<gene>
    <name evidence="3" type="ORF">SAMN06295879_2238</name>
</gene>
<dbReference type="Proteomes" id="UP000189735">
    <property type="component" value="Unassembled WGS sequence"/>
</dbReference>
<dbReference type="InterPro" id="IPR012349">
    <property type="entry name" value="Split_barrel_FMN-bd"/>
</dbReference>
<dbReference type="PANTHER" id="PTHR35176">
    <property type="entry name" value="HEME OXYGENASE HI_0854-RELATED"/>
    <property type="match status" value="1"/>
</dbReference>
<keyword evidence="1" id="KW-0560">Oxidoreductase</keyword>
<proteinExistence type="predicted"/>
<evidence type="ECO:0000256" key="1">
    <source>
        <dbReference type="ARBA" id="ARBA00023002"/>
    </source>
</evidence>
<feature type="domain" description="Pyridoxamine 5'-phosphate oxidase N-terminal" evidence="2">
    <location>
        <begin position="8"/>
        <end position="118"/>
    </location>
</feature>
<name>A0A1T4Y3Q5_9MICO</name>
<dbReference type="SUPFAM" id="SSF50475">
    <property type="entry name" value="FMN-binding split barrel"/>
    <property type="match status" value="1"/>
</dbReference>
<dbReference type="InterPro" id="IPR011576">
    <property type="entry name" value="Pyridox_Oxase_N"/>
</dbReference>
<dbReference type="AlphaFoldDB" id="A0A1T4Y3Q5"/>
<dbReference type="GO" id="GO:0005829">
    <property type="term" value="C:cytosol"/>
    <property type="evidence" value="ECO:0007669"/>
    <property type="project" value="TreeGrafter"/>
</dbReference>
<evidence type="ECO:0000313" key="4">
    <source>
        <dbReference type="Proteomes" id="UP000189735"/>
    </source>
</evidence>
<reference evidence="4" key="1">
    <citation type="submission" date="2017-02" db="EMBL/GenBank/DDBJ databases">
        <authorList>
            <person name="Varghese N."/>
            <person name="Submissions S."/>
        </authorList>
    </citation>
    <scope>NUCLEOTIDE SEQUENCE [LARGE SCALE GENOMIC DNA]</scope>
    <source>
        <strain evidence="4">VKM Ac-2052</strain>
    </source>
</reference>
<dbReference type="RefSeq" id="WP_078714458.1">
    <property type="nucleotide sequence ID" value="NZ_FUYG01000005.1"/>
</dbReference>
<sequence length="122" mass="13337">MRSPADASCLWITTLRADGSPHTTPVWFVLVENTFWIASAATNVKVRNVIADDRVSLAIDGTAPNPHVAQGRVVVHRELDAFAAVVSLFAQKYNGWNVLDETVDGPRVLLQISVERWLLGGS</sequence>
<dbReference type="PANTHER" id="PTHR35176:SF6">
    <property type="entry name" value="HEME OXYGENASE HI_0854-RELATED"/>
    <property type="match status" value="1"/>
</dbReference>
<accession>A0A1T4Y3Q5</accession>
<evidence type="ECO:0000259" key="2">
    <source>
        <dbReference type="Pfam" id="PF01243"/>
    </source>
</evidence>
<organism evidence="3 4">
    <name type="scientific">Agreia bicolorata</name>
    <dbReference type="NCBI Taxonomy" id="110935"/>
    <lineage>
        <taxon>Bacteria</taxon>
        <taxon>Bacillati</taxon>
        <taxon>Actinomycetota</taxon>
        <taxon>Actinomycetes</taxon>
        <taxon>Micrococcales</taxon>
        <taxon>Microbacteriaceae</taxon>
        <taxon>Agreia</taxon>
    </lineage>
</organism>